<evidence type="ECO:0000313" key="2">
    <source>
        <dbReference type="Proteomes" id="UP000007104"/>
    </source>
</evidence>
<dbReference type="Proteomes" id="UP000007104">
    <property type="component" value="Chromosome I"/>
</dbReference>
<gene>
    <name evidence="1" type="ordered locus">BS1330_I0910</name>
</gene>
<organism evidence="1 2">
    <name type="scientific">Brucella suis biovar 1 (strain 1330)</name>
    <dbReference type="NCBI Taxonomy" id="204722"/>
    <lineage>
        <taxon>Bacteria</taxon>
        <taxon>Pseudomonadati</taxon>
        <taxon>Pseudomonadota</taxon>
        <taxon>Alphaproteobacteria</taxon>
        <taxon>Hyphomicrobiales</taxon>
        <taxon>Brucellaceae</taxon>
        <taxon>Brucella/Ochrobactrum group</taxon>
        <taxon>Brucella</taxon>
    </lineage>
</organism>
<dbReference type="KEGG" id="bsi:BS1330_I0910"/>
<dbReference type="AlphaFoldDB" id="A0A0H3G3B6"/>
<keyword evidence="2" id="KW-1185">Reference proteome</keyword>
<proteinExistence type="predicted"/>
<dbReference type="EMBL" id="CP002997">
    <property type="protein sequence ID" value="AEM18259.1"/>
    <property type="molecule type" value="Genomic_DNA"/>
</dbReference>
<protein>
    <submittedName>
        <fullName evidence="1">Uncharacterized protein</fullName>
    </submittedName>
</protein>
<dbReference type="HOGENOM" id="CLU_3380898_0_0_5"/>
<accession>A0A0H3G3B6</accession>
<reference evidence="1 2" key="1">
    <citation type="journal article" date="2011" name="J. Bacteriol.">
        <title>Revised genome sequence of Brucella suis 1330.</title>
        <authorList>
            <person name="Tae H."/>
            <person name="Shallom S."/>
            <person name="Settlage R."/>
            <person name="Preston D."/>
            <person name="Adams L.G."/>
            <person name="Garner H.R."/>
        </authorList>
    </citation>
    <scope>NUCLEOTIDE SEQUENCE [LARGE SCALE GENOMIC DNA]</scope>
    <source>
        <strain evidence="1 2">1330</strain>
    </source>
</reference>
<sequence>MWRDTEIACLARLLIRRTKLPLTKDFQPHFHRE</sequence>
<name>A0A0H3G3B6_BRUSU</name>
<dbReference type="KEGG" id="bms:BR0914"/>
<evidence type="ECO:0000313" key="1">
    <source>
        <dbReference type="EMBL" id="AEM18259.1"/>
    </source>
</evidence>